<gene>
    <name evidence="2" type="ORF">CPT_Pone_016</name>
</gene>
<keyword evidence="2" id="KW-0255">Endonuclease</keyword>
<dbReference type="Proteomes" id="UP000663221">
    <property type="component" value="Segment"/>
</dbReference>
<dbReference type="Pfam" id="PF13392">
    <property type="entry name" value="HNH_3"/>
    <property type="match status" value="1"/>
</dbReference>
<dbReference type="InterPro" id="IPR003615">
    <property type="entry name" value="HNH_nuc"/>
</dbReference>
<dbReference type="InterPro" id="IPR044930">
    <property type="entry name" value="Homing_endonuclease_His-Me"/>
</dbReference>
<organism evidence="2 3">
    <name type="scientific">Klebsiella phage Pone</name>
    <dbReference type="NCBI Taxonomy" id="2767582"/>
    <lineage>
        <taxon>Viruses</taxon>
        <taxon>Duplodnaviria</taxon>
        <taxon>Heunggongvirae</taxon>
        <taxon>Uroviricota</taxon>
        <taxon>Caudoviricetes</taxon>
        <taxon>Autographivirales</taxon>
        <taxon>Autoscriptoviridae</taxon>
        <taxon>Slopekvirinae</taxon>
        <taxon>Drulisvirus</taxon>
        <taxon>Drulisvirus Pone</taxon>
    </lineage>
</organism>
<keyword evidence="3" id="KW-1185">Reference proteome</keyword>
<dbReference type="EMBL" id="MT701589">
    <property type="protein sequence ID" value="QPB09055.1"/>
    <property type="molecule type" value="Genomic_DNA"/>
</dbReference>
<keyword evidence="2" id="KW-0378">Hydrolase</keyword>
<protein>
    <submittedName>
        <fullName evidence="2">HNH endonuclease</fullName>
    </submittedName>
</protein>
<proteinExistence type="predicted"/>
<evidence type="ECO:0000313" key="3">
    <source>
        <dbReference type="Proteomes" id="UP000663221"/>
    </source>
</evidence>
<name>A0A873WLT5_9CAUD</name>
<reference evidence="2 3" key="1">
    <citation type="submission" date="2020-07" db="EMBL/GenBank/DDBJ databases">
        <title>Complete genome sequence of Klebsiella pneumoniae phage Pone.</title>
        <authorList>
            <person name="Lo J.M."/>
            <person name="Lessor L."/>
            <person name="Gill J."/>
            <person name="Liu M."/>
        </authorList>
    </citation>
    <scope>NUCLEOTIDE SEQUENCE [LARGE SCALE GENOMIC DNA]</scope>
</reference>
<dbReference type="Gene3D" id="3.90.75.10">
    <property type="entry name" value="Homing Intron 3 (I-ppo) Encoded Endonuclease, Chain A"/>
    <property type="match status" value="1"/>
</dbReference>
<feature type="domain" description="HNH nuclease" evidence="1">
    <location>
        <begin position="33"/>
        <end position="78"/>
    </location>
</feature>
<dbReference type="SUPFAM" id="SSF54060">
    <property type="entry name" value="His-Me finger endonucleases"/>
    <property type="match status" value="1"/>
</dbReference>
<evidence type="ECO:0000313" key="2">
    <source>
        <dbReference type="EMBL" id="QPB09055.1"/>
    </source>
</evidence>
<sequence length="145" mass="16343">MDLIGDCIDHGRKGNHNGYGVTSWPGNRKRTALKHRVVMANKLGVPLEAISGKVVRHKCDNPRCINPDHLELGTQLDNVEDARKRGRVSSGSRHYKATVSADLIQWVRDVYVKRSKEYNQYALAKKLGVSRSCINNWLNDYTRGG</sequence>
<accession>A0A873WLT5</accession>
<evidence type="ECO:0000259" key="1">
    <source>
        <dbReference type="Pfam" id="PF13392"/>
    </source>
</evidence>
<keyword evidence="2" id="KW-0540">Nuclease</keyword>
<dbReference type="GO" id="GO:0004519">
    <property type="term" value="F:endonuclease activity"/>
    <property type="evidence" value="ECO:0007669"/>
    <property type="project" value="UniProtKB-KW"/>
</dbReference>
<dbReference type="InterPro" id="IPR044925">
    <property type="entry name" value="His-Me_finger_sf"/>
</dbReference>